<evidence type="ECO:0000259" key="1">
    <source>
        <dbReference type="PROSITE" id="PS50853"/>
    </source>
</evidence>
<dbReference type="Gene3D" id="2.60.40.1180">
    <property type="entry name" value="Golgi alpha-mannosidase II"/>
    <property type="match status" value="1"/>
</dbReference>
<dbReference type="InterPro" id="IPR013783">
    <property type="entry name" value="Ig-like_fold"/>
</dbReference>
<dbReference type="CDD" id="cd00063">
    <property type="entry name" value="FN3"/>
    <property type="match status" value="1"/>
</dbReference>
<feature type="domain" description="Fibronectin type-III" evidence="1">
    <location>
        <begin position="582"/>
        <end position="675"/>
    </location>
</feature>
<dbReference type="Gene3D" id="3.20.20.80">
    <property type="entry name" value="Glycosidases"/>
    <property type="match status" value="1"/>
</dbReference>
<evidence type="ECO:0000313" key="2">
    <source>
        <dbReference type="EMBL" id="UVI33375.1"/>
    </source>
</evidence>
<protein>
    <submittedName>
        <fullName evidence="2">DUF4082 domain-containing protein</fullName>
    </submittedName>
</protein>
<evidence type="ECO:0000313" key="3">
    <source>
        <dbReference type="Proteomes" id="UP001057877"/>
    </source>
</evidence>
<proteinExistence type="predicted"/>
<dbReference type="InterPro" id="IPR025141">
    <property type="entry name" value="DUF4082"/>
</dbReference>
<dbReference type="RefSeq" id="WP_258389428.1">
    <property type="nucleotide sequence ID" value="NZ_CP091430.1"/>
</dbReference>
<name>A0ABY5SLH8_9BACL</name>
<dbReference type="EMBL" id="CP091430">
    <property type="protein sequence ID" value="UVI33375.1"/>
    <property type="molecule type" value="Genomic_DNA"/>
</dbReference>
<dbReference type="Proteomes" id="UP001057877">
    <property type="component" value="Chromosome"/>
</dbReference>
<dbReference type="Gene3D" id="2.60.40.10">
    <property type="entry name" value="Immunoglobulins"/>
    <property type="match status" value="1"/>
</dbReference>
<dbReference type="SMART" id="SM00060">
    <property type="entry name" value="FN3"/>
    <property type="match status" value="1"/>
</dbReference>
<gene>
    <name evidence="2" type="ORF">L1F29_16705</name>
</gene>
<dbReference type="InterPro" id="IPR003961">
    <property type="entry name" value="FN3_dom"/>
</dbReference>
<dbReference type="SUPFAM" id="SSF51445">
    <property type="entry name" value="(Trans)glycosidases"/>
    <property type="match status" value="1"/>
</dbReference>
<dbReference type="InterPro" id="IPR036116">
    <property type="entry name" value="FN3_sf"/>
</dbReference>
<keyword evidence="3" id="KW-1185">Reference proteome</keyword>
<dbReference type="SUPFAM" id="SSF49265">
    <property type="entry name" value="Fibronectin type III"/>
    <property type="match status" value="1"/>
</dbReference>
<dbReference type="InterPro" id="IPR017853">
    <property type="entry name" value="GH"/>
</dbReference>
<dbReference type="Pfam" id="PF13313">
    <property type="entry name" value="DUF4082"/>
    <property type="match status" value="2"/>
</dbReference>
<dbReference type="InterPro" id="IPR013780">
    <property type="entry name" value="Glyco_hydro_b"/>
</dbReference>
<accession>A0ABY5SLH8</accession>
<sequence length="840" mass="91438">MDPQYASALADAGVTMVRQSSILMWDIVPQTTINDYLNNVNNVQDPSTWNWNPSNNMTETMPESDVAAFQNEGIKVFSILAGVPAWLSYNDNAGGMPKNWWVYEDIIGKLYQHYQDRIDYFELFNEPEIELAPKLAGSGYSDLYTAYRDLYYHGMIGIKRINPNFSKPVGGPVAAYTDNYTWLNNMLGDADIKNDVGFASWHRYDVDSTNDVGISNWENAAARNGRPDLPMFVTEYNNPYVGMETADVISYIGGKLSVLMDKGATGAFLYGTDDRADGLNAAVRHDWYIIRQDGTLTPRLWPIRLLSKQLKLGLGQNKMKKTSTEGVTGASAAINANGNPVVWAVNDSTSAVSTDVVLNNLGLSSNVTLSHYLASASNDADSVYLTEKKKVLKNSVSTTITLPPKSVYGIIVEKKATPPVNETIMTTQTPENFSSDARYELGTKFKTKVNGKIAKVRIYTNGIESGDHTVSIWNANGTRVWGPYVWTVPKGKAGWKELVLQTPLHITANTDYIVSVSNSTDNLYPVTLQGFNYPINNQDLITYSTSGLVGTTVGEMPTLPGYQNANYFRDIVFVPSGTSGFAPEAPANLTASEGISQVYLKWTASGGASNYTVSRSTSNGGPYSPVKGCSSISTTTCSDDAGLIGGTTYYYVVTAMNSFGISGSSNQTSAIPLSSGGEPVTIMTSQTPDVFNNEAQYELGTKFKSNVNGQITKVRIYTNGIEAGDHTVRIWRVSDSSVVAGPYTWNVSAGSEGWKEFTLPIPLGITADTDYIVSVSNSTDFYYAYKEFGFDSPINNGNLITYTGSGMAAVVPGTMPSIVYHNGNYFRDVVFVPAISPQSP</sequence>
<dbReference type="PROSITE" id="PS50853">
    <property type="entry name" value="FN3"/>
    <property type="match status" value="1"/>
</dbReference>
<reference evidence="2" key="1">
    <citation type="submission" date="2022-01" db="EMBL/GenBank/DDBJ databases">
        <title>Paenibacillus spongiae sp. nov., isolated from marine sponge.</title>
        <authorList>
            <person name="Li Z."/>
            <person name="Zhang M."/>
        </authorList>
    </citation>
    <scope>NUCLEOTIDE SEQUENCE</scope>
    <source>
        <strain evidence="2">PHS-Z3</strain>
    </source>
</reference>
<organism evidence="2 3">
    <name type="scientific">Paenibacillus spongiae</name>
    <dbReference type="NCBI Taxonomy" id="2909671"/>
    <lineage>
        <taxon>Bacteria</taxon>
        <taxon>Bacillati</taxon>
        <taxon>Bacillota</taxon>
        <taxon>Bacilli</taxon>
        <taxon>Bacillales</taxon>
        <taxon>Paenibacillaceae</taxon>
        <taxon>Paenibacillus</taxon>
    </lineage>
</organism>